<dbReference type="EnsemblMetazoa" id="GAUT033336-RA">
    <property type="protein sequence ID" value="GAUT033336-PA"/>
    <property type="gene ID" value="GAUT033336"/>
</dbReference>
<proteinExistence type="inferred from homology"/>
<dbReference type="InterPro" id="IPR022772">
    <property type="entry name" value="VHL_tumour_suppress_b/a_dom"/>
</dbReference>
<dbReference type="CDD" id="cd05468">
    <property type="entry name" value="pVHL"/>
    <property type="match status" value="1"/>
</dbReference>
<dbReference type="Pfam" id="PF01847">
    <property type="entry name" value="VHL"/>
    <property type="match status" value="1"/>
</dbReference>
<evidence type="ECO:0000313" key="4">
    <source>
        <dbReference type="Proteomes" id="UP000078200"/>
    </source>
</evidence>
<dbReference type="FunFam" id="2.60.40.780:FF:000001">
    <property type="entry name" value="von Hippel-Lindau disease tumor suppressor"/>
    <property type="match status" value="1"/>
</dbReference>
<dbReference type="InterPro" id="IPR024053">
    <property type="entry name" value="VHL_beta_dom"/>
</dbReference>
<dbReference type="SUPFAM" id="SSF49468">
    <property type="entry name" value="VHL"/>
    <property type="match status" value="1"/>
</dbReference>
<dbReference type="AlphaFoldDB" id="A0A1A9VD08"/>
<evidence type="ECO:0000259" key="2">
    <source>
        <dbReference type="Pfam" id="PF01847"/>
    </source>
</evidence>
<dbReference type="InterPro" id="IPR036208">
    <property type="entry name" value="VHL_sf"/>
</dbReference>
<reference evidence="3" key="1">
    <citation type="submission" date="2020-05" db="UniProtKB">
        <authorList>
            <consortium name="EnsemblMetazoa"/>
        </authorList>
    </citation>
    <scope>IDENTIFICATION</scope>
    <source>
        <strain evidence="3">TTRI</strain>
    </source>
</reference>
<evidence type="ECO:0000256" key="1">
    <source>
        <dbReference type="ARBA" id="ARBA00010057"/>
    </source>
</evidence>
<dbReference type="Proteomes" id="UP000078200">
    <property type="component" value="Unassembled WGS sequence"/>
</dbReference>
<protein>
    <recommendedName>
        <fullName evidence="2">von Hippel-Lindau disease tumour suppressor beta domain-containing protein</fullName>
    </recommendedName>
</protein>
<organism evidence="3 4">
    <name type="scientific">Glossina austeni</name>
    <name type="common">Savannah tsetse fly</name>
    <dbReference type="NCBI Taxonomy" id="7395"/>
    <lineage>
        <taxon>Eukaryota</taxon>
        <taxon>Metazoa</taxon>
        <taxon>Ecdysozoa</taxon>
        <taxon>Arthropoda</taxon>
        <taxon>Hexapoda</taxon>
        <taxon>Insecta</taxon>
        <taxon>Pterygota</taxon>
        <taxon>Neoptera</taxon>
        <taxon>Endopterygota</taxon>
        <taxon>Diptera</taxon>
        <taxon>Brachycera</taxon>
        <taxon>Muscomorpha</taxon>
        <taxon>Hippoboscoidea</taxon>
        <taxon>Glossinidae</taxon>
        <taxon>Glossina</taxon>
    </lineage>
</organism>
<dbReference type="STRING" id="7395.A0A1A9VD08"/>
<feature type="domain" description="von Hippel-Lindau disease tumour suppressor beta" evidence="2">
    <location>
        <begin position="20"/>
        <end position="93"/>
    </location>
</feature>
<name>A0A1A9VD08_GLOAU</name>
<sequence length="171" mass="20005">MALEAVSSPEPQALELAAQYSVEKSFVFFVNSTTRSVNLYWMDFNGRQELFQALKPGAGIKINTYVKHPWIFRDKVTGERMHVKNKDVFWPQVSRIRDAANNALWISFRKLVAIHLPIRSLRSKCLWTYAEQIFENHTEILDKLIIPQTVKCDLKHILVMIEKHQKYASMR</sequence>
<dbReference type="InterPro" id="IPR037140">
    <property type="entry name" value="VHL_beta_dom_sf"/>
</dbReference>
<accession>A0A1A9VD08</accession>
<dbReference type="VEuPathDB" id="VectorBase:GAUT033336"/>
<keyword evidence="4" id="KW-1185">Reference proteome</keyword>
<dbReference type="Gene3D" id="2.60.40.780">
    <property type="entry name" value="von Hippel-Lindau disease tumour suppressor, beta domain"/>
    <property type="match status" value="1"/>
</dbReference>
<comment type="similarity">
    <text evidence="1">Belongs to the VHL family.</text>
</comment>
<evidence type="ECO:0000313" key="3">
    <source>
        <dbReference type="EnsemblMetazoa" id="GAUT033336-PA"/>
    </source>
</evidence>